<dbReference type="EMBL" id="QORE01000032">
    <property type="protein sequence ID" value="RCI76461.1"/>
    <property type="molecule type" value="Genomic_DNA"/>
</dbReference>
<dbReference type="SMART" id="SM00860">
    <property type="entry name" value="SMI1_KNR4"/>
    <property type="match status" value="1"/>
</dbReference>
<accession>A0A1S1BYS2</accession>
<dbReference type="SUPFAM" id="SSF160631">
    <property type="entry name" value="SMI1/KNR4-like"/>
    <property type="match status" value="1"/>
</dbReference>
<evidence type="ECO:0000313" key="7">
    <source>
        <dbReference type="EMBL" id="RMS55835.1"/>
    </source>
</evidence>
<dbReference type="Gene3D" id="3.40.1580.10">
    <property type="entry name" value="SMI1/KNR4-like"/>
    <property type="match status" value="1"/>
</dbReference>
<reference evidence="3 14" key="8">
    <citation type="submission" date="2019-11" db="EMBL/GenBank/DDBJ databases">
        <title>Genomes of ocular Pseudomonas aeruginosa isolates.</title>
        <authorList>
            <person name="Khan M."/>
            <person name="Rice S.A."/>
            <person name="Willcox M.D.P."/>
            <person name="Stapleton F."/>
        </authorList>
    </citation>
    <scope>NUCLEOTIDE SEQUENCE [LARGE SCALE GENOMIC DNA]</scope>
    <source>
        <strain evidence="3 14">PA221</strain>
    </source>
</reference>
<evidence type="ECO:0000259" key="1">
    <source>
        <dbReference type="SMART" id="SM00860"/>
    </source>
</evidence>
<evidence type="ECO:0000313" key="9">
    <source>
        <dbReference type="Proteomes" id="UP000045039"/>
    </source>
</evidence>
<dbReference type="Pfam" id="PF14567">
    <property type="entry name" value="SUKH_5"/>
    <property type="match status" value="1"/>
</dbReference>
<evidence type="ECO:0000313" key="8">
    <source>
        <dbReference type="EMBL" id="RPM11552.1"/>
    </source>
</evidence>
<dbReference type="RefSeq" id="WP_003099687.1">
    <property type="nucleotide sequence ID" value="NZ_AP014651.1"/>
</dbReference>
<reference evidence="4" key="9">
    <citation type="submission" date="2020-01" db="EMBL/GenBank/DDBJ databases">
        <title>Bacteria Cultured from War Wounds Associated with the Conflict in Eastern Ukraine.</title>
        <authorList>
            <person name="Snesrud E."/>
            <person name="Galac M.R."/>
            <person name="Mc Gann P."/>
            <person name="Valentine K."/>
            <person name="Viacheslav K."/>
        </authorList>
    </citation>
    <scope>NUCLEOTIDE SEQUENCE</scope>
    <source>
        <strain evidence="4">VNMU148</strain>
    </source>
</reference>
<sequence>MEDVIEKLRELNEPVPVPLELPEEELLVEIEEELLIGIPAEFREFLLLVSDVVYGRLEPVTVTDPHSHTYLPEVAATAWDLGVPRELIPLCEDDGSYYCVAEDGEVVLWADGDLTDESWDSVWVWARDVWLES</sequence>
<dbReference type="OMA" id="DYYCVEE"/>
<reference evidence="8 13" key="7">
    <citation type="submission" date="2019-01" db="EMBL/GenBank/DDBJ databases">
        <title>The Pseudomonas aeruginosa pan-genome provides new insights on its population structure, horizontal gene transfer and pathogenicity.</title>
        <authorList>
            <person name="Freschi L."/>
            <person name="Vincent A.T."/>
            <person name="Jeukens J."/>
            <person name="Emond-Rheault J.-G."/>
            <person name="Kukavica-Ibrulj I."/>
            <person name="Dupont M.-J."/>
            <person name="Charette S.J."/>
            <person name="Boyle B."/>
            <person name="Levesque R.C."/>
        </authorList>
    </citation>
    <scope>NUCLEOTIDE SEQUENCE [LARGE SCALE GENOMIC DNA]</scope>
    <source>
        <strain evidence="8 13">PA-W36</strain>
    </source>
</reference>
<reference evidence="2" key="2">
    <citation type="submission" date="2015-06" db="EMBL/GenBank/DDBJ databases">
        <authorList>
            <person name="Radhakrishnan R."/>
            <person name="Underwood A."/>
            <person name="Al-Shahib A."/>
        </authorList>
    </citation>
    <scope>NUCLEOTIDE SEQUENCE</scope>
    <source>
        <strain evidence="2">P19_London_7_VIM_2_05_10</strain>
    </source>
</reference>
<dbReference type="SMR" id="A0A0C6F568"/>
<dbReference type="Proteomes" id="UP000270834">
    <property type="component" value="Unassembled WGS sequence"/>
</dbReference>
<gene>
    <name evidence="7" type="ORF">ALP65_00872</name>
    <name evidence="5" type="ORF">CAZ10_27645</name>
    <name evidence="6" type="ORF">DT376_02265</name>
    <name evidence="3" type="ORF">GNQ48_18860</name>
    <name evidence="4" type="ORF">GUL26_24480</name>
    <name evidence="8" type="ORF">IPC1295_21285</name>
    <name evidence="2" type="ORF">PAERUG_P19_London_7_VIM_2_05_10_05444</name>
</gene>
<evidence type="ECO:0000313" key="2">
    <source>
        <dbReference type="EMBL" id="CRP75354.1"/>
    </source>
</evidence>
<reference evidence="5 10" key="3">
    <citation type="submission" date="2017-05" db="EMBL/GenBank/DDBJ databases">
        <authorList>
            <person name="Song R."/>
            <person name="Chenine A.L."/>
            <person name="Ruprecht R.M."/>
        </authorList>
    </citation>
    <scope>NUCLEOTIDE SEQUENCE [LARGE SCALE GENOMIC DNA]</scope>
    <source>
        <strain evidence="5 10">S567_C10_BS</strain>
    </source>
</reference>
<dbReference type="InterPro" id="IPR037883">
    <property type="entry name" value="Knr4/Smi1-like_sf"/>
</dbReference>
<evidence type="ECO:0000313" key="12">
    <source>
        <dbReference type="Proteomes" id="UP000270834"/>
    </source>
</evidence>
<accession>A0A0C6F568</accession>
<reference evidence="6 11" key="5">
    <citation type="submission" date="2018-07" db="EMBL/GenBank/DDBJ databases">
        <title>Mechanisms of high-level aminoglycoside resistance among Gram-negative pathogens in Brazil.</title>
        <authorList>
            <person name="Ballaben A.S."/>
            <person name="Darini A.L.C."/>
            <person name="Doi Y."/>
        </authorList>
    </citation>
    <scope>NUCLEOTIDE SEQUENCE [LARGE SCALE GENOMIC DNA]</scope>
    <source>
        <strain evidence="6 11">B2-305</strain>
    </source>
</reference>
<dbReference type="Proteomes" id="UP000284767">
    <property type="component" value="Unassembled WGS sequence"/>
</dbReference>
<dbReference type="EMBL" id="WOAD01000016">
    <property type="protein sequence ID" value="MUI37068.1"/>
    <property type="molecule type" value="Genomic_DNA"/>
</dbReference>
<evidence type="ECO:0000313" key="5">
    <source>
        <dbReference type="EMBL" id="OTI57223.1"/>
    </source>
</evidence>
<evidence type="ECO:0000313" key="11">
    <source>
        <dbReference type="Proteomes" id="UP000253594"/>
    </source>
</evidence>
<dbReference type="EMBL" id="NFFZ01000018">
    <property type="protein sequence ID" value="OTI57223.1"/>
    <property type="molecule type" value="Genomic_DNA"/>
</dbReference>
<dbReference type="EMBL" id="WXZT01000018">
    <property type="protein sequence ID" value="MZZ15418.1"/>
    <property type="molecule type" value="Genomic_DNA"/>
</dbReference>
<dbReference type="Proteomes" id="UP000194857">
    <property type="component" value="Unassembled WGS sequence"/>
</dbReference>
<evidence type="ECO:0000313" key="13">
    <source>
        <dbReference type="Proteomes" id="UP000284767"/>
    </source>
</evidence>
<proteinExistence type="predicted"/>
<dbReference type="Proteomes" id="UP000253594">
    <property type="component" value="Unassembled WGS sequence"/>
</dbReference>
<dbReference type="Proteomes" id="UP000433532">
    <property type="component" value="Unassembled WGS sequence"/>
</dbReference>
<reference evidence="7 12" key="6">
    <citation type="submission" date="2018-08" db="EMBL/GenBank/DDBJ databases">
        <title>Recombination of ecologically and evolutionarily significant loci maintains genetic cohesion in the Pseudomonas syringae species complex.</title>
        <authorList>
            <person name="Dillon M."/>
            <person name="Thakur S."/>
            <person name="Almeida R.N.D."/>
            <person name="Weir B.S."/>
            <person name="Guttman D.S."/>
        </authorList>
    </citation>
    <scope>NUCLEOTIDE SEQUENCE [LARGE SCALE GENOMIC DNA]</scope>
    <source>
        <strain evidence="7 12">ICMP 7846</strain>
    </source>
</reference>
<dbReference type="AlphaFoldDB" id="A0A0C6F568"/>
<name>A0A0C6F568_PSEAI</name>
<comment type="caution">
    <text evidence="6">The sequence shown here is derived from an EMBL/GenBank/DDBJ whole genome shotgun (WGS) entry which is preliminary data.</text>
</comment>
<feature type="domain" description="Knr4/Smi1-like" evidence="1">
    <location>
        <begin position="21"/>
        <end position="128"/>
    </location>
</feature>
<dbReference type="Proteomes" id="UP000045039">
    <property type="component" value="Unassembled WGS sequence"/>
</dbReference>
<protein>
    <submittedName>
        <fullName evidence="5">Cell wall assembly protein</fullName>
    </submittedName>
    <submittedName>
        <fullName evidence="6">SMI1/KNR4 family protein</fullName>
    </submittedName>
</protein>
<dbReference type="EMBL" id="NSNE01000013">
    <property type="protein sequence ID" value="RPM11552.1"/>
    <property type="molecule type" value="Genomic_DNA"/>
</dbReference>
<evidence type="ECO:0000313" key="3">
    <source>
        <dbReference type="EMBL" id="MUI37068.1"/>
    </source>
</evidence>
<evidence type="ECO:0000313" key="4">
    <source>
        <dbReference type="EMBL" id="MZZ15418.1"/>
    </source>
</evidence>
<dbReference type="EMBL" id="RBSQ01000544">
    <property type="protein sequence ID" value="RMS55835.1"/>
    <property type="molecule type" value="Genomic_DNA"/>
</dbReference>
<evidence type="ECO:0000313" key="6">
    <source>
        <dbReference type="EMBL" id="RCI76461.1"/>
    </source>
</evidence>
<dbReference type="InterPro" id="IPR018958">
    <property type="entry name" value="Knr4/Smi1-like_dom"/>
</dbReference>
<dbReference type="Proteomes" id="UP000644192">
    <property type="component" value="Unassembled WGS sequence"/>
</dbReference>
<evidence type="ECO:0000313" key="10">
    <source>
        <dbReference type="Proteomes" id="UP000194857"/>
    </source>
</evidence>
<reference evidence="8 13" key="4">
    <citation type="submission" date="2017-08" db="EMBL/GenBank/DDBJ databases">
        <authorList>
            <person name="Feschi L."/>
            <person name="Jeukens J."/>
            <person name="Emond-Rheault J.-G."/>
            <person name="Kukavica-Ibrulj I."/>
            <person name="Boyle B."/>
            <person name="Levesque R.C."/>
        </authorList>
    </citation>
    <scope>NUCLEOTIDE SEQUENCE [LARGE SCALE GENOMIC DNA]</scope>
    <source>
        <strain evidence="8 13">PA-W36</strain>
    </source>
</reference>
<evidence type="ECO:0000313" key="14">
    <source>
        <dbReference type="Proteomes" id="UP000433532"/>
    </source>
</evidence>
<reference evidence="9" key="1">
    <citation type="submission" date="2015-06" db="EMBL/GenBank/DDBJ databases">
        <authorList>
            <person name="Radhakrishnan Rajesh"/>
            <person name="Underwood Anthony"/>
            <person name="Al-Shahib Ali"/>
        </authorList>
    </citation>
    <scope>NUCLEOTIDE SEQUENCE [LARGE SCALE GENOMIC DNA]</scope>
    <source>
        <strain evidence="9">P19_London_7_VIM_2_05_10</strain>
    </source>
</reference>
<dbReference type="EMBL" id="CVVU01000241">
    <property type="protein sequence ID" value="CRP75354.1"/>
    <property type="molecule type" value="Genomic_DNA"/>
</dbReference>
<organism evidence="6 11">
    <name type="scientific">Pseudomonas aeruginosa</name>
    <dbReference type="NCBI Taxonomy" id="287"/>
    <lineage>
        <taxon>Bacteria</taxon>
        <taxon>Pseudomonadati</taxon>
        <taxon>Pseudomonadota</taxon>
        <taxon>Gammaproteobacteria</taxon>
        <taxon>Pseudomonadales</taxon>
        <taxon>Pseudomonadaceae</taxon>
        <taxon>Pseudomonas</taxon>
    </lineage>
</organism>